<dbReference type="Proteomes" id="UP000199577">
    <property type="component" value="Unassembled WGS sequence"/>
</dbReference>
<organism evidence="1 2">
    <name type="scientific">Parapedobacter composti</name>
    <dbReference type="NCBI Taxonomy" id="623281"/>
    <lineage>
        <taxon>Bacteria</taxon>
        <taxon>Pseudomonadati</taxon>
        <taxon>Bacteroidota</taxon>
        <taxon>Sphingobacteriia</taxon>
        <taxon>Sphingobacteriales</taxon>
        <taxon>Sphingobacteriaceae</taxon>
        <taxon>Parapedobacter</taxon>
    </lineage>
</organism>
<proteinExistence type="predicted"/>
<dbReference type="RefSeq" id="WP_090972893.1">
    <property type="nucleotide sequence ID" value="NZ_FOLL01000005.1"/>
</dbReference>
<protein>
    <recommendedName>
        <fullName evidence="3">DUF3826 domain-containing protein</fullName>
    </recommendedName>
</protein>
<dbReference type="InterPro" id="IPR024284">
    <property type="entry name" value="DUF3826"/>
</dbReference>
<dbReference type="AlphaFoldDB" id="A0A1I1GV81"/>
<dbReference type="OrthoDB" id="1375905at2"/>
<name>A0A1I1GV81_9SPHI</name>
<evidence type="ECO:0000313" key="2">
    <source>
        <dbReference type="Proteomes" id="UP000199577"/>
    </source>
</evidence>
<gene>
    <name evidence="1" type="ORF">SAMN05421747_105101</name>
</gene>
<accession>A0A1I1GV81</accession>
<sequence>MRRMILALLLAGTVMPEALQGQDEAYKRTATERAEKIVRNLELRDADKAAQVTVLIAAQYVALNQIHGLRDKQLAERPEDSDAIQAEAEKRAGELHQEYVGKLAGVLTPEQVDKVKDGMTYDVVPKTYLNYQLMLPYLSDAQLSRIYGWLVEAREQAMDGGSSEEKHAWFNKYKGKITNFLAQEGFNLKQESEDWAKRRNVKDSTLMIVAAARIADKLVPNGGVLHEQVRNLTAFQYQQLERIAQWKDARLRDAGAQDTPTTTKQRDEAVTMVWTAAKARQDEQRNKFFDKLGEWLPPDQLDLIKDEMTGYRLLKEYDRFQKLLPDMTEEDKRQVYQLLIEARENAVNVLSEREQNQWFAKYCGRANNYLSKKGYDLRAATNRLEESKR</sequence>
<evidence type="ECO:0000313" key="1">
    <source>
        <dbReference type="EMBL" id="SFC15395.1"/>
    </source>
</evidence>
<dbReference type="Pfam" id="PF12875">
    <property type="entry name" value="DUF3826"/>
    <property type="match status" value="2"/>
</dbReference>
<dbReference type="EMBL" id="FOLL01000005">
    <property type="protein sequence ID" value="SFC15395.1"/>
    <property type="molecule type" value="Genomic_DNA"/>
</dbReference>
<evidence type="ECO:0008006" key="3">
    <source>
        <dbReference type="Google" id="ProtNLM"/>
    </source>
</evidence>
<reference evidence="2" key="1">
    <citation type="submission" date="2016-10" db="EMBL/GenBank/DDBJ databases">
        <authorList>
            <person name="Varghese N."/>
            <person name="Submissions S."/>
        </authorList>
    </citation>
    <scope>NUCLEOTIDE SEQUENCE [LARGE SCALE GENOMIC DNA]</scope>
    <source>
        <strain evidence="2">DSM 22900</strain>
    </source>
</reference>
<dbReference type="STRING" id="623281.SAMN05421747_105101"/>
<keyword evidence="2" id="KW-1185">Reference proteome</keyword>